<evidence type="ECO:0000256" key="2">
    <source>
        <dbReference type="ARBA" id="ARBA00023295"/>
    </source>
</evidence>
<dbReference type="InterPro" id="IPR019563">
    <property type="entry name" value="GH97_catalytic"/>
</dbReference>
<dbReference type="InterPro" id="IPR052720">
    <property type="entry name" value="Glycosyl_hydrolase_97"/>
</dbReference>
<accession>A0A3N1NQG8</accession>
<evidence type="ECO:0000259" key="6">
    <source>
        <dbReference type="Pfam" id="PF14509"/>
    </source>
</evidence>
<dbReference type="RefSeq" id="WP_123639031.1">
    <property type="nucleotide sequence ID" value="NZ_RJUK01000002.1"/>
</dbReference>
<feature type="chain" id="PRO_5018327019" evidence="3">
    <location>
        <begin position="20"/>
        <end position="646"/>
    </location>
</feature>
<dbReference type="EMBL" id="RJUK01000002">
    <property type="protein sequence ID" value="ROQ18393.1"/>
    <property type="molecule type" value="Genomic_DNA"/>
</dbReference>
<feature type="domain" description="Glycosyl-hydrolase 97 catalytic" evidence="4">
    <location>
        <begin position="309"/>
        <end position="463"/>
    </location>
</feature>
<dbReference type="InterPro" id="IPR013780">
    <property type="entry name" value="Glyco_hydro_b"/>
</dbReference>
<organism evidence="7 8">
    <name type="scientific">Marinimicrobium koreense</name>
    <dbReference type="NCBI Taxonomy" id="306545"/>
    <lineage>
        <taxon>Bacteria</taxon>
        <taxon>Pseudomonadati</taxon>
        <taxon>Pseudomonadota</taxon>
        <taxon>Gammaproteobacteria</taxon>
        <taxon>Cellvibrionales</taxon>
        <taxon>Cellvibrionaceae</taxon>
        <taxon>Marinimicrobium</taxon>
    </lineage>
</organism>
<dbReference type="InterPro" id="IPR029483">
    <property type="entry name" value="GH97_C"/>
</dbReference>
<feature type="domain" description="Glycosyl-hydrolase 97 N-terminal" evidence="5">
    <location>
        <begin position="31"/>
        <end position="292"/>
    </location>
</feature>
<dbReference type="OrthoDB" id="57532at2"/>
<sequence length="646" mass="71729">MNKSVLSLAMLALCLGACSNTGSGPGNNVVLSSPDGSVRVSVSLNAQGAPEYQVFHDERTVLEPSDLGIRLQSAAFEQGLSLTSASEPTLVEDHYEMHQGKQLDIHYQANEQTLRFANAEGEPLVIRLRASDDGVAFRYEFPGEGAKRFEREITSFDFPASAKAWMQRMQVVNTGFEGTNPAYEEHYEMEIPVGTESPSEAGWVFPALFHSNGDWVLLSEVGMQGNFHASRLQPESPEGEYRIGLPMEGEVFSGGERLAHDTGAFHSPWRTITVGSLADITVSTMGTDLAEPSVIADADFVEPGMASWSWGLLKDESITYDIQKWYIDYAADMGWEYTLVDVNWDQNIGYERMQELVDYAVSKEVGLILWYNSAGDWNTAPYTPRDKLLTRESRRAEFARLQAMGVRGVKVDFFPGDGQSAIAYYRDLLQDAADFELMVNHHGSTLPRGIQRTFPNMMTMESVHGMEMVTFFQETADKEPSHAAMLPFARNVFDPMDYTPTAFNHLHNPEVTRKSRNGMQLAMPVVFVSGQTHIVETPDGMAKVPEYVRAFLRDLPVVWDESRLLTGYPGKHAVFARRSGERWYIAGLNGEDEPKSLELDLSFIGDAEGTLITDGSEPRSFEQRAVEAGPLELTLAPAGGFVAVFE</sequence>
<dbReference type="Proteomes" id="UP000273643">
    <property type="component" value="Unassembled WGS sequence"/>
</dbReference>
<keyword evidence="2" id="KW-0326">Glycosidase</keyword>
<dbReference type="SUPFAM" id="SSF51445">
    <property type="entry name" value="(Trans)glycosidases"/>
    <property type="match status" value="1"/>
</dbReference>
<dbReference type="Gene3D" id="3.20.20.70">
    <property type="entry name" value="Aldolase class I"/>
    <property type="match status" value="1"/>
</dbReference>
<dbReference type="InterPro" id="IPR029486">
    <property type="entry name" value="GH97_N"/>
</dbReference>
<dbReference type="PANTHER" id="PTHR35803">
    <property type="entry name" value="GLUCAN 1,4-ALPHA-GLUCOSIDASE SUSB-RELATED"/>
    <property type="match status" value="1"/>
</dbReference>
<keyword evidence="8" id="KW-1185">Reference proteome</keyword>
<dbReference type="InterPro" id="IPR013785">
    <property type="entry name" value="Aldolase_TIM"/>
</dbReference>
<evidence type="ECO:0000256" key="3">
    <source>
        <dbReference type="SAM" id="SignalP"/>
    </source>
</evidence>
<keyword evidence="1 7" id="KW-0378">Hydrolase</keyword>
<evidence type="ECO:0000256" key="1">
    <source>
        <dbReference type="ARBA" id="ARBA00022801"/>
    </source>
</evidence>
<name>A0A3N1NQG8_9GAMM</name>
<evidence type="ECO:0000259" key="4">
    <source>
        <dbReference type="Pfam" id="PF10566"/>
    </source>
</evidence>
<dbReference type="InterPro" id="IPR017853">
    <property type="entry name" value="GH"/>
</dbReference>
<dbReference type="Gene3D" id="2.70.98.10">
    <property type="match status" value="1"/>
</dbReference>
<keyword evidence="3" id="KW-0732">Signal</keyword>
<dbReference type="AlphaFoldDB" id="A0A3N1NQG8"/>
<dbReference type="Pfam" id="PF14509">
    <property type="entry name" value="GH97_C"/>
    <property type="match status" value="1"/>
</dbReference>
<dbReference type="Pfam" id="PF14508">
    <property type="entry name" value="GH97_N"/>
    <property type="match status" value="1"/>
</dbReference>
<comment type="caution">
    <text evidence="7">The sequence shown here is derived from an EMBL/GenBank/DDBJ whole genome shotgun (WGS) entry which is preliminary data.</text>
</comment>
<evidence type="ECO:0000259" key="5">
    <source>
        <dbReference type="Pfam" id="PF14508"/>
    </source>
</evidence>
<protein>
    <submittedName>
        <fullName evidence="7">Glycosyl hydrolase family 97</fullName>
    </submittedName>
</protein>
<proteinExistence type="predicted"/>
<dbReference type="GO" id="GO:0016798">
    <property type="term" value="F:hydrolase activity, acting on glycosyl bonds"/>
    <property type="evidence" value="ECO:0007669"/>
    <property type="project" value="UniProtKB-KW"/>
</dbReference>
<dbReference type="InterPro" id="IPR014718">
    <property type="entry name" value="GH-type_carb-bd"/>
</dbReference>
<dbReference type="PANTHER" id="PTHR35803:SF2">
    <property type="entry name" value="RETAINING ALPHA-GALACTOSIDASE"/>
    <property type="match status" value="1"/>
</dbReference>
<gene>
    <name evidence="7" type="ORF">EDC38_2618</name>
</gene>
<reference evidence="7 8" key="1">
    <citation type="submission" date="2018-11" db="EMBL/GenBank/DDBJ databases">
        <title>Genomic Encyclopedia of Type Strains, Phase IV (KMG-IV): sequencing the most valuable type-strain genomes for metagenomic binning, comparative biology and taxonomic classification.</title>
        <authorList>
            <person name="Goeker M."/>
        </authorList>
    </citation>
    <scope>NUCLEOTIDE SEQUENCE [LARGE SCALE GENOMIC DNA]</scope>
    <source>
        <strain evidence="7 8">DSM 16974</strain>
    </source>
</reference>
<feature type="signal peptide" evidence="3">
    <location>
        <begin position="1"/>
        <end position="19"/>
    </location>
</feature>
<feature type="domain" description="Glycosyl-hydrolase 97 C-terminal oligomerisation" evidence="6">
    <location>
        <begin position="558"/>
        <end position="645"/>
    </location>
</feature>
<dbReference type="GO" id="GO:0030246">
    <property type="term" value="F:carbohydrate binding"/>
    <property type="evidence" value="ECO:0007669"/>
    <property type="project" value="InterPro"/>
</dbReference>
<evidence type="ECO:0000313" key="7">
    <source>
        <dbReference type="EMBL" id="ROQ18393.1"/>
    </source>
</evidence>
<dbReference type="Gene3D" id="2.60.40.1180">
    <property type="entry name" value="Golgi alpha-mannosidase II"/>
    <property type="match status" value="1"/>
</dbReference>
<evidence type="ECO:0000313" key="8">
    <source>
        <dbReference type="Proteomes" id="UP000273643"/>
    </source>
</evidence>
<dbReference type="Pfam" id="PF10566">
    <property type="entry name" value="Glyco_hydro_97"/>
    <property type="match status" value="1"/>
</dbReference>